<name>A0AA40A3C0_9PEZI</name>
<accession>A0AA40A3C0</accession>
<sequence length="129" mass="14147">MPPHSPITDEVATTDPAAVPDSVTMQTSTVAIICLSVALAIALVFLAWLMGSLFRKRRAIRDLEARAAHRPTLATETGYVPPDHKELARELGLPEGTRFMTGVERDKMLDDRAAARKARMAYVMSGKEK</sequence>
<evidence type="ECO:0000313" key="3">
    <source>
        <dbReference type="Proteomes" id="UP001172102"/>
    </source>
</evidence>
<comment type="caution">
    <text evidence="2">The sequence shown here is derived from an EMBL/GenBank/DDBJ whole genome shotgun (WGS) entry which is preliminary data.</text>
</comment>
<organism evidence="2 3">
    <name type="scientific">Lasiosphaeris hirsuta</name>
    <dbReference type="NCBI Taxonomy" id="260670"/>
    <lineage>
        <taxon>Eukaryota</taxon>
        <taxon>Fungi</taxon>
        <taxon>Dikarya</taxon>
        <taxon>Ascomycota</taxon>
        <taxon>Pezizomycotina</taxon>
        <taxon>Sordariomycetes</taxon>
        <taxon>Sordariomycetidae</taxon>
        <taxon>Sordariales</taxon>
        <taxon>Lasiosphaeriaceae</taxon>
        <taxon>Lasiosphaeris</taxon>
    </lineage>
</organism>
<gene>
    <name evidence="2" type="ORF">B0H67DRAFT_648567</name>
</gene>
<protein>
    <submittedName>
        <fullName evidence="2">Uncharacterized protein</fullName>
    </submittedName>
</protein>
<feature type="transmembrane region" description="Helical" evidence="1">
    <location>
        <begin position="30"/>
        <end position="51"/>
    </location>
</feature>
<keyword evidence="1" id="KW-1133">Transmembrane helix</keyword>
<keyword evidence="3" id="KW-1185">Reference proteome</keyword>
<keyword evidence="1" id="KW-0472">Membrane</keyword>
<dbReference type="EMBL" id="JAUKUA010000006">
    <property type="protein sequence ID" value="KAK0708512.1"/>
    <property type="molecule type" value="Genomic_DNA"/>
</dbReference>
<dbReference type="AlphaFoldDB" id="A0AA40A3C0"/>
<reference evidence="2" key="1">
    <citation type="submission" date="2023-06" db="EMBL/GenBank/DDBJ databases">
        <title>Genome-scale phylogeny and comparative genomics of the fungal order Sordariales.</title>
        <authorList>
            <consortium name="Lawrence Berkeley National Laboratory"/>
            <person name="Hensen N."/>
            <person name="Bonometti L."/>
            <person name="Westerberg I."/>
            <person name="Brannstrom I.O."/>
            <person name="Guillou S."/>
            <person name="Cros-Aarteil S."/>
            <person name="Calhoun S."/>
            <person name="Haridas S."/>
            <person name="Kuo A."/>
            <person name="Mondo S."/>
            <person name="Pangilinan J."/>
            <person name="Riley R."/>
            <person name="Labutti K."/>
            <person name="Andreopoulos B."/>
            <person name="Lipzen A."/>
            <person name="Chen C."/>
            <person name="Yanf M."/>
            <person name="Daum C."/>
            <person name="Ng V."/>
            <person name="Clum A."/>
            <person name="Steindorff A."/>
            <person name="Ohm R."/>
            <person name="Martin F."/>
            <person name="Silar P."/>
            <person name="Natvig D."/>
            <person name="Lalanne C."/>
            <person name="Gautier V."/>
            <person name="Ament-Velasquez S.L."/>
            <person name="Kruys A."/>
            <person name="Hutchinson M.I."/>
            <person name="Powell A.J."/>
            <person name="Barry K."/>
            <person name="Miller A.N."/>
            <person name="Grigoriev I.V."/>
            <person name="Debuchy R."/>
            <person name="Gladieux P."/>
            <person name="Thoren M.H."/>
            <person name="Johannesson H."/>
        </authorList>
    </citation>
    <scope>NUCLEOTIDE SEQUENCE</scope>
    <source>
        <strain evidence="2">SMH4607-1</strain>
    </source>
</reference>
<dbReference type="Proteomes" id="UP001172102">
    <property type="component" value="Unassembled WGS sequence"/>
</dbReference>
<evidence type="ECO:0000256" key="1">
    <source>
        <dbReference type="SAM" id="Phobius"/>
    </source>
</evidence>
<proteinExistence type="predicted"/>
<keyword evidence="1" id="KW-0812">Transmembrane</keyword>
<evidence type="ECO:0000313" key="2">
    <source>
        <dbReference type="EMBL" id="KAK0708512.1"/>
    </source>
</evidence>